<protein>
    <submittedName>
        <fullName evidence="2">MaoC family dehydratase</fullName>
    </submittedName>
</protein>
<dbReference type="SUPFAM" id="SSF54637">
    <property type="entry name" value="Thioesterase/thiol ester dehydrase-isomerase"/>
    <property type="match status" value="1"/>
</dbReference>
<evidence type="ECO:0000259" key="1">
    <source>
        <dbReference type="Pfam" id="PF01575"/>
    </source>
</evidence>
<dbReference type="InterPro" id="IPR052342">
    <property type="entry name" value="MCH/BMMD"/>
</dbReference>
<dbReference type="EMBL" id="JBFNQD010000013">
    <property type="protein sequence ID" value="MEW9309367.1"/>
    <property type="molecule type" value="Genomic_DNA"/>
</dbReference>
<dbReference type="PANTHER" id="PTHR43664:SF1">
    <property type="entry name" value="BETA-METHYLMALYL-COA DEHYDRATASE"/>
    <property type="match status" value="1"/>
</dbReference>
<dbReference type="PANTHER" id="PTHR43664">
    <property type="entry name" value="MONOAMINE OXIDASE-RELATED"/>
    <property type="match status" value="1"/>
</dbReference>
<comment type="caution">
    <text evidence="2">The sequence shown here is derived from an EMBL/GenBank/DDBJ whole genome shotgun (WGS) entry which is preliminary data.</text>
</comment>
<dbReference type="InterPro" id="IPR029069">
    <property type="entry name" value="HotDog_dom_sf"/>
</dbReference>
<dbReference type="CDD" id="cd03441">
    <property type="entry name" value="R_hydratase_like"/>
    <property type="match status" value="1"/>
</dbReference>
<organism evidence="2 3">
    <name type="scientific">Labrys neptuniae</name>
    <dbReference type="NCBI Taxonomy" id="376174"/>
    <lineage>
        <taxon>Bacteria</taxon>
        <taxon>Pseudomonadati</taxon>
        <taxon>Pseudomonadota</taxon>
        <taxon>Alphaproteobacteria</taxon>
        <taxon>Hyphomicrobiales</taxon>
        <taxon>Xanthobacteraceae</taxon>
        <taxon>Labrys</taxon>
    </lineage>
</organism>
<evidence type="ECO:0000313" key="3">
    <source>
        <dbReference type="Proteomes" id="UP001555786"/>
    </source>
</evidence>
<keyword evidence="3" id="KW-1185">Reference proteome</keyword>
<dbReference type="InterPro" id="IPR002539">
    <property type="entry name" value="MaoC-like_dom"/>
</dbReference>
<dbReference type="Gene3D" id="3.10.129.10">
    <property type="entry name" value="Hotdog Thioesterase"/>
    <property type="match status" value="1"/>
</dbReference>
<dbReference type="Proteomes" id="UP001555786">
    <property type="component" value="Unassembled WGS sequence"/>
</dbReference>
<gene>
    <name evidence="2" type="ORF">ABXS05_27705</name>
</gene>
<reference evidence="2 3" key="1">
    <citation type="submission" date="2024-07" db="EMBL/GenBank/DDBJ databases">
        <title>Description of Labrys sedimenti sp. nov., isolated from a diclofenac-degrading enrichment culture.</title>
        <authorList>
            <person name="Tancsics A."/>
            <person name="Csepanyi A."/>
        </authorList>
    </citation>
    <scope>NUCLEOTIDE SEQUENCE [LARGE SCALE GENOMIC DNA]</scope>
    <source>
        <strain evidence="2 3">LMG 23578</strain>
    </source>
</reference>
<feature type="domain" description="MaoC-like" evidence="1">
    <location>
        <begin position="24"/>
        <end position="126"/>
    </location>
</feature>
<proteinExistence type="predicted"/>
<name>A0ABV3PUM1_9HYPH</name>
<accession>A0ABV3PUM1</accession>
<dbReference type="RefSeq" id="WP_367626091.1">
    <property type="nucleotide sequence ID" value="NZ_JBFNQD010000013.1"/>
</dbReference>
<evidence type="ECO:0000313" key="2">
    <source>
        <dbReference type="EMBL" id="MEW9309367.1"/>
    </source>
</evidence>
<dbReference type="Pfam" id="PF01575">
    <property type="entry name" value="MaoC_dehydratas"/>
    <property type="match status" value="1"/>
</dbReference>
<sequence length="157" mass="17481">MNDIAPDTGRRLAATGLRYEDVSIGDWFDTPARHVGTELIDAFAELTGDRFEIHMDDDAARAHGFPSRVAHGLLILSLVDGLKNQAQARFLAIASLGWNFRFERPILAGDTITARVRIKDKRTTSRPDRGILTLGFCVRKQTGETVQSGENQLIVYR</sequence>